<accession>A0A9X7VZM0</accession>
<dbReference type="Pfam" id="PF00534">
    <property type="entry name" value="Glycos_transf_1"/>
    <property type="match status" value="1"/>
</dbReference>
<reference evidence="3 4" key="1">
    <citation type="submission" date="2021-02" db="EMBL/GenBank/DDBJ databases">
        <title>Alicyclobacillus curvatus sp. nov. and Alicyclobacillus mengziensis sp. nov., two acidophilic bacteria isolated from acid mine drainage.</title>
        <authorList>
            <person name="Huang Y."/>
        </authorList>
    </citation>
    <scope>NUCLEOTIDE SEQUENCE [LARGE SCALE GENOMIC DNA]</scope>
    <source>
        <strain evidence="3 4">S30H14</strain>
    </source>
</reference>
<dbReference type="InterPro" id="IPR028098">
    <property type="entry name" value="Glyco_trans_4-like_N"/>
</dbReference>
<dbReference type="SUPFAM" id="SSF53756">
    <property type="entry name" value="UDP-Glycosyltransferase/glycogen phosphorylase"/>
    <property type="match status" value="1"/>
</dbReference>
<dbReference type="PANTHER" id="PTHR45947:SF3">
    <property type="entry name" value="SULFOQUINOVOSYL TRANSFERASE SQD2"/>
    <property type="match status" value="1"/>
</dbReference>
<evidence type="ECO:0000259" key="2">
    <source>
        <dbReference type="Pfam" id="PF13477"/>
    </source>
</evidence>
<sequence length="372" mass="42089">MPRILYCASTVSHIVNFHIPYLQYFKQQGFKVDVVVGDSGDSVHLPFTDRVIALPIEKRQISISNFRAVYAVHQLLTEEHYDLITVHTTLAGAVVRLGVSLTRNRVFKVAYTSHGYFFSKKDAMWRKPYLYLERMLAPVTDLLLVMNDEDLQIAKRYQLGKVVELIPGMGVDSRRFYENTGVDKGALKNQAGYRERDFLIACVAEMSARKNQGELIRAFAQVALKDPSVRLLLAGTGGMQRYYMEVAVENGVADRVSFLGHVRDVATLYQTCDLVVSTSRSEGLPFNVMEAMCSGVPVIASKIKGHVDLLRHVQDACLYNLGDESDLAERLWKFRTQPQLRAYVVRENLRDVKPYCLADAQSHIIRAYSTLI</sequence>
<organism evidence="3 4">
    <name type="scientific">Alicyclobacillus mengziensis</name>
    <dbReference type="NCBI Taxonomy" id="2931921"/>
    <lineage>
        <taxon>Bacteria</taxon>
        <taxon>Bacillati</taxon>
        <taxon>Bacillota</taxon>
        <taxon>Bacilli</taxon>
        <taxon>Bacillales</taxon>
        <taxon>Alicyclobacillaceae</taxon>
        <taxon>Alicyclobacillus</taxon>
    </lineage>
</organism>
<feature type="domain" description="Glycosyltransferase subfamily 4-like N-terminal" evidence="2">
    <location>
        <begin position="4"/>
        <end position="137"/>
    </location>
</feature>
<dbReference type="GO" id="GO:0016757">
    <property type="term" value="F:glycosyltransferase activity"/>
    <property type="evidence" value="ECO:0007669"/>
    <property type="project" value="InterPro"/>
</dbReference>
<dbReference type="EMBL" id="CP071182">
    <property type="protein sequence ID" value="QSO47535.1"/>
    <property type="molecule type" value="Genomic_DNA"/>
</dbReference>
<dbReference type="Pfam" id="PF13477">
    <property type="entry name" value="Glyco_trans_4_2"/>
    <property type="match status" value="1"/>
</dbReference>
<dbReference type="KEGG" id="afx:JZ786_00230"/>
<dbReference type="InterPro" id="IPR001296">
    <property type="entry name" value="Glyco_trans_1"/>
</dbReference>
<evidence type="ECO:0000313" key="3">
    <source>
        <dbReference type="EMBL" id="QSO47535.1"/>
    </source>
</evidence>
<gene>
    <name evidence="3" type="ORF">JZ786_00230</name>
</gene>
<keyword evidence="4" id="KW-1185">Reference proteome</keyword>
<dbReference type="InterPro" id="IPR050194">
    <property type="entry name" value="Glycosyltransferase_grp1"/>
</dbReference>
<dbReference type="PANTHER" id="PTHR45947">
    <property type="entry name" value="SULFOQUINOVOSYL TRANSFERASE SQD2"/>
    <property type="match status" value="1"/>
</dbReference>
<evidence type="ECO:0000313" key="4">
    <source>
        <dbReference type="Proteomes" id="UP000663505"/>
    </source>
</evidence>
<feature type="domain" description="Glycosyl transferase family 1" evidence="1">
    <location>
        <begin position="186"/>
        <end position="344"/>
    </location>
</feature>
<dbReference type="Proteomes" id="UP000663505">
    <property type="component" value="Chromosome"/>
</dbReference>
<name>A0A9X7VZM0_9BACL</name>
<dbReference type="Gene3D" id="3.40.50.2000">
    <property type="entry name" value="Glycogen Phosphorylase B"/>
    <property type="match status" value="2"/>
</dbReference>
<dbReference type="AlphaFoldDB" id="A0A9X7VZM0"/>
<proteinExistence type="predicted"/>
<protein>
    <submittedName>
        <fullName evidence="3">Glycosyltransferase</fullName>
    </submittedName>
</protein>
<dbReference type="RefSeq" id="WP_206656879.1">
    <property type="nucleotide sequence ID" value="NZ_CP071182.1"/>
</dbReference>
<evidence type="ECO:0000259" key="1">
    <source>
        <dbReference type="Pfam" id="PF00534"/>
    </source>
</evidence>